<keyword evidence="8" id="KW-0378">Hydrolase</keyword>
<dbReference type="NCBIfam" id="TIGR02074">
    <property type="entry name" value="PBP_1a_fam"/>
    <property type="match status" value="1"/>
</dbReference>
<dbReference type="InterPro" id="IPR001460">
    <property type="entry name" value="PCN-bd_Tpept"/>
</dbReference>
<dbReference type="PANTHER" id="PTHR32282:SF33">
    <property type="entry name" value="PEPTIDOGLYCAN GLYCOSYLTRANSFERASE"/>
    <property type="match status" value="1"/>
</dbReference>
<protein>
    <submittedName>
        <fullName evidence="18">Penicillin-binding protein 1A</fullName>
    </submittedName>
</protein>
<keyword evidence="15" id="KW-1133">Transmembrane helix</keyword>
<evidence type="ECO:0000256" key="6">
    <source>
        <dbReference type="ARBA" id="ARBA00022676"/>
    </source>
</evidence>
<dbReference type="Proteomes" id="UP000183447">
    <property type="component" value="Unassembled WGS sequence"/>
</dbReference>
<dbReference type="EMBL" id="FPKU01000004">
    <property type="protein sequence ID" value="SFZ86638.1"/>
    <property type="molecule type" value="Genomic_DNA"/>
</dbReference>
<reference evidence="18 19" key="1">
    <citation type="submission" date="2016-11" db="EMBL/GenBank/DDBJ databases">
        <authorList>
            <person name="Jaros S."/>
            <person name="Januszkiewicz K."/>
            <person name="Wedrychowicz H."/>
        </authorList>
    </citation>
    <scope>NUCLEOTIDE SEQUENCE [LARGE SCALE GENOMIC DNA]</scope>
    <source>
        <strain evidence="18 19">ATCC 23634</strain>
    </source>
</reference>
<dbReference type="InterPro" id="IPR001264">
    <property type="entry name" value="Glyco_trans_51"/>
</dbReference>
<keyword evidence="11" id="KW-0511">Multifunctional enzyme</keyword>
<dbReference type="Pfam" id="PF00912">
    <property type="entry name" value="Transgly"/>
    <property type="match status" value="1"/>
</dbReference>
<evidence type="ECO:0000256" key="1">
    <source>
        <dbReference type="ARBA" id="ARBA00004752"/>
    </source>
</evidence>
<keyword evidence="19" id="KW-1185">Reference proteome</keyword>
<organism evidence="18 19">
    <name type="scientific">Devosia enhydra</name>
    <dbReference type="NCBI Taxonomy" id="665118"/>
    <lineage>
        <taxon>Bacteria</taxon>
        <taxon>Pseudomonadati</taxon>
        <taxon>Pseudomonadota</taxon>
        <taxon>Alphaproteobacteria</taxon>
        <taxon>Hyphomicrobiales</taxon>
        <taxon>Devosiaceae</taxon>
        <taxon>Devosia</taxon>
    </lineage>
</organism>
<evidence type="ECO:0000256" key="8">
    <source>
        <dbReference type="ARBA" id="ARBA00022801"/>
    </source>
</evidence>
<dbReference type="SUPFAM" id="SSF53955">
    <property type="entry name" value="Lysozyme-like"/>
    <property type="match status" value="1"/>
</dbReference>
<keyword evidence="15" id="KW-0472">Membrane</keyword>
<evidence type="ECO:0000256" key="13">
    <source>
        <dbReference type="ARBA" id="ARBA00034000"/>
    </source>
</evidence>
<keyword evidence="12" id="KW-0961">Cell wall biogenesis/degradation</keyword>
<evidence type="ECO:0000256" key="12">
    <source>
        <dbReference type="ARBA" id="ARBA00023316"/>
    </source>
</evidence>
<dbReference type="STRING" id="665118.SAMN02983003_3829"/>
<dbReference type="GO" id="GO:0006508">
    <property type="term" value="P:proteolysis"/>
    <property type="evidence" value="ECO:0007669"/>
    <property type="project" value="UniProtKB-KW"/>
</dbReference>
<comment type="pathway">
    <text evidence="1">Cell wall biogenesis; peptidoglycan biosynthesis.</text>
</comment>
<dbReference type="RefSeq" id="WP_084603734.1">
    <property type="nucleotide sequence ID" value="NZ_FPKU01000004.1"/>
</dbReference>
<evidence type="ECO:0000256" key="15">
    <source>
        <dbReference type="SAM" id="Phobius"/>
    </source>
</evidence>
<proteinExistence type="inferred from homology"/>
<dbReference type="FunFam" id="1.10.3810.10:FF:000001">
    <property type="entry name" value="Penicillin-binding protein 1A"/>
    <property type="match status" value="1"/>
</dbReference>
<dbReference type="SUPFAM" id="SSF56601">
    <property type="entry name" value="beta-lactamase/transpeptidase-like"/>
    <property type="match status" value="1"/>
</dbReference>
<dbReference type="GO" id="GO:0009002">
    <property type="term" value="F:serine-type D-Ala-D-Ala carboxypeptidase activity"/>
    <property type="evidence" value="ECO:0007669"/>
    <property type="project" value="UniProtKB-EC"/>
</dbReference>
<keyword evidence="5" id="KW-0645">Protease</keyword>
<keyword evidence="4" id="KW-0121">Carboxypeptidase</keyword>
<evidence type="ECO:0000259" key="17">
    <source>
        <dbReference type="Pfam" id="PF00912"/>
    </source>
</evidence>
<sequence>MQDPFYKKQTRKKKARMLDADAWLDSTLYEFWQSLGRGYTRVQDFFSIFHVSGIKRFFVEIASDGLSFAAIGAVLMTALALPAFDATASGQFNKAEDIAVTFLDRYGNEIGRRGIRTDDSVPLSQMPDVLIKATLATEDRRFYDHFGIDVIGTMRALASNTGGDSSLQGGSSITQQLAKNLFLTSERTLERKIKEAFLALWLETHYSKDEILKLYLDRAYMGGGNFGAAAAAEFYFGKPVTEITLAEAAMLAALYKAPTRFAPHVDLAAARGRANQVLSNLVDAGFLTEGQVTAARRNPATPVNRSTELNSPNYFLDWAFEETKKLAIDNPSPSFVVRTTIDPQLQAYAEEAVVSVVREQGPQYNVDQAAMVVTEPNGAIRAMVGGTDYGKSQFNRAIVSNRQPGSAFKPFVYAEAMELKGYTPASRISDNPVCIGDWCPQNYGRNYRGSTTIEAAFASSINTVPVRLSIETGRQPIADLARRMGIQNEFPVTRSLALGVASVSVLDMTSAYAVFANRGYKTPAFGITRITTARGETIYEADPEAPRERILSETTVANMNHMMRAVVTSGTGRRAAIEGVPTAGKTGTTTSYRDAWFVGLTGNYVAAVWFGNDDYRTTKELTGGLLPTIAWQKFMAYAHTNIEIKPLFGVDFTPAPFVIANAEAGGAVPAAERPPGLKPAAADKLVDMAEALRSAIDTLPAPTLAATVRIAPPADAIGSGSL</sequence>
<dbReference type="GO" id="GO:0008658">
    <property type="term" value="F:penicillin binding"/>
    <property type="evidence" value="ECO:0007669"/>
    <property type="project" value="InterPro"/>
</dbReference>
<gene>
    <name evidence="18" type="ORF">SAMN02983003_3829</name>
</gene>
<keyword evidence="6" id="KW-0328">Glycosyltransferase</keyword>
<dbReference type="PANTHER" id="PTHR32282">
    <property type="entry name" value="BINDING PROTEIN TRANSPEPTIDASE, PUTATIVE-RELATED"/>
    <property type="match status" value="1"/>
</dbReference>
<dbReference type="GO" id="GO:0071555">
    <property type="term" value="P:cell wall organization"/>
    <property type="evidence" value="ECO:0007669"/>
    <property type="project" value="UniProtKB-KW"/>
</dbReference>
<dbReference type="OrthoDB" id="9766909at2"/>
<dbReference type="GO" id="GO:0030288">
    <property type="term" value="C:outer membrane-bounded periplasmic space"/>
    <property type="evidence" value="ECO:0007669"/>
    <property type="project" value="TreeGrafter"/>
</dbReference>
<dbReference type="UniPathway" id="UPA00219"/>
<comment type="similarity">
    <text evidence="2">In the C-terminal section; belongs to the transpeptidase family.</text>
</comment>
<evidence type="ECO:0000259" key="16">
    <source>
        <dbReference type="Pfam" id="PF00905"/>
    </source>
</evidence>
<feature type="domain" description="Penicillin-binding protein transpeptidase" evidence="16">
    <location>
        <begin position="370"/>
        <end position="601"/>
    </location>
</feature>
<keyword evidence="9" id="KW-0133">Cell shape</keyword>
<keyword evidence="10" id="KW-0573">Peptidoglycan synthesis</keyword>
<name>A0A1K2I2M4_9HYPH</name>
<dbReference type="Gene3D" id="1.10.3810.10">
    <property type="entry name" value="Biosynthetic peptidoglycan transglycosylase-like"/>
    <property type="match status" value="1"/>
</dbReference>
<feature type="domain" description="Glycosyl transferase family 51" evidence="17">
    <location>
        <begin position="116"/>
        <end position="281"/>
    </location>
</feature>
<evidence type="ECO:0000256" key="5">
    <source>
        <dbReference type="ARBA" id="ARBA00022670"/>
    </source>
</evidence>
<evidence type="ECO:0000256" key="2">
    <source>
        <dbReference type="ARBA" id="ARBA00007090"/>
    </source>
</evidence>
<evidence type="ECO:0000313" key="19">
    <source>
        <dbReference type="Proteomes" id="UP000183447"/>
    </source>
</evidence>
<dbReference type="InterPro" id="IPR050396">
    <property type="entry name" value="Glycosyltr_51/Transpeptidase"/>
</dbReference>
<keyword evidence="15" id="KW-0812">Transmembrane</keyword>
<evidence type="ECO:0000313" key="18">
    <source>
        <dbReference type="EMBL" id="SFZ86638.1"/>
    </source>
</evidence>
<dbReference type="InterPro" id="IPR023346">
    <property type="entry name" value="Lysozyme-like_dom_sf"/>
</dbReference>
<dbReference type="InterPro" id="IPR036950">
    <property type="entry name" value="PBP_transglycosylase"/>
</dbReference>
<dbReference type="InterPro" id="IPR012338">
    <property type="entry name" value="Beta-lactam/transpept-like"/>
</dbReference>
<dbReference type="GO" id="GO:0008955">
    <property type="term" value="F:peptidoglycan glycosyltransferase activity"/>
    <property type="evidence" value="ECO:0007669"/>
    <property type="project" value="UniProtKB-EC"/>
</dbReference>
<dbReference type="Gene3D" id="3.40.710.10">
    <property type="entry name" value="DD-peptidase/beta-lactamase superfamily"/>
    <property type="match status" value="1"/>
</dbReference>
<dbReference type="AlphaFoldDB" id="A0A1K2I2M4"/>
<keyword evidence="7" id="KW-0808">Transferase</keyword>
<comment type="catalytic activity">
    <reaction evidence="13">
        <text>Preferential cleavage: (Ac)2-L-Lys-D-Ala-|-D-Ala. Also transpeptidation of peptidyl-alanyl moieties that are N-acyl substituents of D-alanine.</text>
        <dbReference type="EC" id="3.4.16.4"/>
    </reaction>
</comment>
<comment type="similarity">
    <text evidence="3">In the N-terminal section; belongs to the glycosyltransferase 51 family.</text>
</comment>
<evidence type="ECO:0000256" key="7">
    <source>
        <dbReference type="ARBA" id="ARBA00022679"/>
    </source>
</evidence>
<evidence type="ECO:0000256" key="3">
    <source>
        <dbReference type="ARBA" id="ARBA00007739"/>
    </source>
</evidence>
<evidence type="ECO:0000256" key="9">
    <source>
        <dbReference type="ARBA" id="ARBA00022960"/>
    </source>
</evidence>
<comment type="catalytic activity">
    <reaction evidence="14">
        <text>[GlcNAc-(1-&gt;4)-Mur2Ac(oyl-L-Ala-gamma-D-Glu-L-Lys-D-Ala-D-Ala)](n)-di-trans,octa-cis-undecaprenyl diphosphate + beta-D-GlcNAc-(1-&gt;4)-Mur2Ac(oyl-L-Ala-gamma-D-Glu-L-Lys-D-Ala-D-Ala)-di-trans,octa-cis-undecaprenyl diphosphate = [GlcNAc-(1-&gt;4)-Mur2Ac(oyl-L-Ala-gamma-D-Glu-L-Lys-D-Ala-D-Ala)](n+1)-di-trans,octa-cis-undecaprenyl diphosphate + di-trans,octa-cis-undecaprenyl diphosphate + H(+)</text>
        <dbReference type="Rhea" id="RHEA:23708"/>
        <dbReference type="Rhea" id="RHEA-COMP:9602"/>
        <dbReference type="Rhea" id="RHEA-COMP:9603"/>
        <dbReference type="ChEBI" id="CHEBI:15378"/>
        <dbReference type="ChEBI" id="CHEBI:58405"/>
        <dbReference type="ChEBI" id="CHEBI:60033"/>
        <dbReference type="ChEBI" id="CHEBI:78435"/>
        <dbReference type="EC" id="2.4.99.28"/>
    </reaction>
</comment>
<evidence type="ECO:0000256" key="11">
    <source>
        <dbReference type="ARBA" id="ARBA00023268"/>
    </source>
</evidence>
<evidence type="ECO:0000256" key="4">
    <source>
        <dbReference type="ARBA" id="ARBA00022645"/>
    </source>
</evidence>
<evidence type="ECO:0000256" key="10">
    <source>
        <dbReference type="ARBA" id="ARBA00022984"/>
    </source>
</evidence>
<dbReference type="GO" id="GO:0008360">
    <property type="term" value="P:regulation of cell shape"/>
    <property type="evidence" value="ECO:0007669"/>
    <property type="project" value="UniProtKB-KW"/>
</dbReference>
<feature type="transmembrane region" description="Helical" evidence="15">
    <location>
        <begin position="65"/>
        <end position="84"/>
    </location>
</feature>
<accession>A0A1K2I2M4</accession>
<evidence type="ECO:0000256" key="14">
    <source>
        <dbReference type="ARBA" id="ARBA00049902"/>
    </source>
</evidence>
<dbReference type="Pfam" id="PF00905">
    <property type="entry name" value="Transpeptidase"/>
    <property type="match status" value="1"/>
</dbReference>
<dbReference type="GO" id="GO:0009252">
    <property type="term" value="P:peptidoglycan biosynthetic process"/>
    <property type="evidence" value="ECO:0007669"/>
    <property type="project" value="UniProtKB-UniPathway"/>
</dbReference>